<reference evidence="1" key="1">
    <citation type="submission" date="2021-01" db="EMBL/GenBank/DDBJ databases">
        <title>Whole genome shotgun sequence of Virgisporangium aliadipatigenens NBRC 105644.</title>
        <authorList>
            <person name="Komaki H."/>
            <person name="Tamura T."/>
        </authorList>
    </citation>
    <scope>NUCLEOTIDE SEQUENCE</scope>
    <source>
        <strain evidence="1">NBRC 105644</strain>
    </source>
</reference>
<proteinExistence type="predicted"/>
<name>A0A8J4DSN0_9ACTN</name>
<evidence type="ECO:0000313" key="1">
    <source>
        <dbReference type="EMBL" id="GIJ48879.1"/>
    </source>
</evidence>
<dbReference type="AlphaFoldDB" id="A0A8J4DSN0"/>
<accession>A0A8J4DSN0</accession>
<sequence>MSTWFNGGVSPTDIVEWAGQSLEVLLRIYAKCLDRSMRRNRRLIEAALGHESRPKTVA</sequence>
<evidence type="ECO:0008006" key="3">
    <source>
        <dbReference type="Google" id="ProtNLM"/>
    </source>
</evidence>
<evidence type="ECO:0000313" key="2">
    <source>
        <dbReference type="Proteomes" id="UP000619260"/>
    </source>
</evidence>
<organism evidence="1 2">
    <name type="scientific">Virgisporangium aliadipatigenens</name>
    <dbReference type="NCBI Taxonomy" id="741659"/>
    <lineage>
        <taxon>Bacteria</taxon>
        <taxon>Bacillati</taxon>
        <taxon>Actinomycetota</taxon>
        <taxon>Actinomycetes</taxon>
        <taxon>Micromonosporales</taxon>
        <taxon>Micromonosporaceae</taxon>
        <taxon>Virgisporangium</taxon>
    </lineage>
</organism>
<comment type="caution">
    <text evidence="1">The sequence shown here is derived from an EMBL/GenBank/DDBJ whole genome shotgun (WGS) entry which is preliminary data.</text>
</comment>
<dbReference type="EMBL" id="BOPF01000023">
    <property type="protein sequence ID" value="GIJ48879.1"/>
    <property type="molecule type" value="Genomic_DNA"/>
</dbReference>
<protein>
    <recommendedName>
        <fullName evidence="3">Integrase</fullName>
    </recommendedName>
</protein>
<gene>
    <name evidence="1" type="ORF">Val02_57650</name>
</gene>
<dbReference type="Proteomes" id="UP000619260">
    <property type="component" value="Unassembled WGS sequence"/>
</dbReference>
<keyword evidence="2" id="KW-1185">Reference proteome</keyword>